<dbReference type="Proteomes" id="UP001469553">
    <property type="component" value="Unassembled WGS sequence"/>
</dbReference>
<name>A0ABV0Z9S9_9TELE</name>
<proteinExistence type="predicted"/>
<keyword evidence="2" id="KW-1185">Reference proteome</keyword>
<comment type="caution">
    <text evidence="1">The sequence shown here is derived from an EMBL/GenBank/DDBJ whole genome shotgun (WGS) entry which is preliminary data.</text>
</comment>
<protein>
    <submittedName>
        <fullName evidence="1">Uncharacterized protein</fullName>
    </submittedName>
</protein>
<accession>A0ABV0Z9S9</accession>
<evidence type="ECO:0000313" key="1">
    <source>
        <dbReference type="EMBL" id="MEQ2302647.1"/>
    </source>
</evidence>
<reference evidence="1 2" key="1">
    <citation type="submission" date="2021-06" db="EMBL/GenBank/DDBJ databases">
        <authorList>
            <person name="Palmer J.M."/>
        </authorList>
    </citation>
    <scope>NUCLEOTIDE SEQUENCE [LARGE SCALE GENOMIC DNA]</scope>
    <source>
        <strain evidence="1 2">AS_MEX2019</strain>
        <tissue evidence="1">Muscle</tissue>
    </source>
</reference>
<organism evidence="1 2">
    <name type="scientific">Ameca splendens</name>
    <dbReference type="NCBI Taxonomy" id="208324"/>
    <lineage>
        <taxon>Eukaryota</taxon>
        <taxon>Metazoa</taxon>
        <taxon>Chordata</taxon>
        <taxon>Craniata</taxon>
        <taxon>Vertebrata</taxon>
        <taxon>Euteleostomi</taxon>
        <taxon>Actinopterygii</taxon>
        <taxon>Neopterygii</taxon>
        <taxon>Teleostei</taxon>
        <taxon>Neoteleostei</taxon>
        <taxon>Acanthomorphata</taxon>
        <taxon>Ovalentaria</taxon>
        <taxon>Atherinomorphae</taxon>
        <taxon>Cyprinodontiformes</taxon>
        <taxon>Goodeidae</taxon>
        <taxon>Ameca</taxon>
    </lineage>
</organism>
<dbReference type="EMBL" id="JAHRIP010056908">
    <property type="protein sequence ID" value="MEQ2302647.1"/>
    <property type="molecule type" value="Genomic_DNA"/>
</dbReference>
<sequence length="102" mass="11609">MKVAEDTGEVIQSRISPSHWVFWYSYHNVIPQSNRGVHLLNTDSLRETSFCHFTSPARLSALISLSSLYPLPASLSNHFLLISFHVVFLAVPPYDSPPWVFH</sequence>
<evidence type="ECO:0000313" key="2">
    <source>
        <dbReference type="Proteomes" id="UP001469553"/>
    </source>
</evidence>
<gene>
    <name evidence="1" type="ORF">AMECASPLE_008824</name>
</gene>